<evidence type="ECO:0000256" key="3">
    <source>
        <dbReference type="SAM" id="Coils"/>
    </source>
</evidence>
<dbReference type="GO" id="GO:0005829">
    <property type="term" value="C:cytosol"/>
    <property type="evidence" value="ECO:0007669"/>
    <property type="project" value="TreeGrafter"/>
</dbReference>
<protein>
    <submittedName>
        <fullName evidence="5">Periplasmic chaperone for outer membrane proteins Skp</fullName>
    </submittedName>
</protein>
<evidence type="ECO:0000256" key="1">
    <source>
        <dbReference type="ARBA" id="ARBA00022729"/>
    </source>
</evidence>
<accession>A0A1I7ID73</accession>
<dbReference type="GO" id="GO:0050821">
    <property type="term" value="P:protein stabilization"/>
    <property type="evidence" value="ECO:0007669"/>
    <property type="project" value="TreeGrafter"/>
</dbReference>
<evidence type="ECO:0000256" key="2">
    <source>
        <dbReference type="PIRNR" id="PIRNR002094"/>
    </source>
</evidence>
<feature type="coiled-coil region" evidence="3">
    <location>
        <begin position="79"/>
        <end position="148"/>
    </location>
</feature>
<dbReference type="GO" id="GO:0051082">
    <property type="term" value="F:unfolded protein binding"/>
    <property type="evidence" value="ECO:0007669"/>
    <property type="project" value="InterPro"/>
</dbReference>
<keyword evidence="1" id="KW-0732">Signal</keyword>
<evidence type="ECO:0000313" key="5">
    <source>
        <dbReference type="EMBL" id="SFU70861.1"/>
    </source>
</evidence>
<dbReference type="SMART" id="SM00935">
    <property type="entry name" value="OmpH"/>
    <property type="match status" value="1"/>
</dbReference>
<evidence type="ECO:0000256" key="4">
    <source>
        <dbReference type="SAM" id="Phobius"/>
    </source>
</evidence>
<keyword evidence="4" id="KW-0812">Transmembrane</keyword>
<sequence length="187" mass="22034">MKDSLNRYSQITVARFVKIFIFLVVFVLSPYLFAGEIKIGVVNTEKVLRESMPAVAAQKKIENEFQARDARIRELSVQIRALQQELEKNIDFVNEEERRLKERELAGLSRRYQRTQQQMREDLSLRQNEEYSLILERTNKVIKELAEQQDYDLILQLQDSVYRSARIDITDQVIKALNAQEPVSEKQ</sequence>
<comment type="similarity">
    <text evidence="2">Belongs to the skp family.</text>
</comment>
<dbReference type="PANTHER" id="PTHR35089">
    <property type="entry name" value="CHAPERONE PROTEIN SKP"/>
    <property type="match status" value="1"/>
</dbReference>
<keyword evidence="3" id="KW-0175">Coiled coil</keyword>
<name>A0A1I7ID73_9PROT</name>
<evidence type="ECO:0000313" key="6">
    <source>
        <dbReference type="Proteomes" id="UP000183926"/>
    </source>
</evidence>
<dbReference type="OrthoDB" id="5294628at2"/>
<organism evidence="5 6">
    <name type="scientific">Nitrosomonas eutropha</name>
    <dbReference type="NCBI Taxonomy" id="916"/>
    <lineage>
        <taxon>Bacteria</taxon>
        <taxon>Pseudomonadati</taxon>
        <taxon>Pseudomonadota</taxon>
        <taxon>Betaproteobacteria</taxon>
        <taxon>Nitrosomonadales</taxon>
        <taxon>Nitrosomonadaceae</taxon>
        <taxon>Nitrosomonas</taxon>
    </lineage>
</organism>
<feature type="transmembrane region" description="Helical" evidence="4">
    <location>
        <begin position="12"/>
        <end position="33"/>
    </location>
</feature>
<dbReference type="SUPFAM" id="SSF111384">
    <property type="entry name" value="OmpH-like"/>
    <property type="match status" value="1"/>
</dbReference>
<proteinExistence type="inferred from homology"/>
<keyword evidence="4" id="KW-0472">Membrane</keyword>
<keyword evidence="4" id="KW-1133">Transmembrane helix</keyword>
<gene>
    <name evidence="5" type="ORF">SAMN05216339_10832</name>
</gene>
<dbReference type="PIRSF" id="PIRSF002094">
    <property type="entry name" value="OMP26_Skp"/>
    <property type="match status" value="1"/>
</dbReference>
<dbReference type="RefSeq" id="WP_074928939.1">
    <property type="nucleotide sequence ID" value="NZ_FPBL01000008.1"/>
</dbReference>
<dbReference type="Proteomes" id="UP000183926">
    <property type="component" value="Unassembled WGS sequence"/>
</dbReference>
<dbReference type="AlphaFoldDB" id="A0A1I7ID73"/>
<dbReference type="Gene3D" id="3.30.910.20">
    <property type="entry name" value="Skp domain"/>
    <property type="match status" value="1"/>
</dbReference>
<dbReference type="InterPro" id="IPR024930">
    <property type="entry name" value="Skp_dom_sf"/>
</dbReference>
<reference evidence="5 6" key="1">
    <citation type="submission" date="2016-10" db="EMBL/GenBank/DDBJ databases">
        <authorList>
            <person name="de Groot N.N."/>
        </authorList>
    </citation>
    <scope>NUCLEOTIDE SEQUENCE [LARGE SCALE GENOMIC DNA]</scope>
    <source>
        <strain evidence="5 6">Nm24</strain>
    </source>
</reference>
<dbReference type="PANTHER" id="PTHR35089:SF1">
    <property type="entry name" value="CHAPERONE PROTEIN SKP"/>
    <property type="match status" value="1"/>
</dbReference>
<dbReference type="InterPro" id="IPR005632">
    <property type="entry name" value="Chaperone_Skp"/>
</dbReference>
<dbReference type="Pfam" id="PF03938">
    <property type="entry name" value="OmpH"/>
    <property type="match status" value="1"/>
</dbReference>
<dbReference type="EMBL" id="FPBL01000008">
    <property type="protein sequence ID" value="SFU70861.1"/>
    <property type="molecule type" value="Genomic_DNA"/>
</dbReference>